<dbReference type="PANTHER" id="PTHR11716:SF100">
    <property type="entry name" value="PHOSPHOLIPASE A2"/>
    <property type="match status" value="1"/>
</dbReference>
<evidence type="ECO:0000259" key="9">
    <source>
        <dbReference type="SMART" id="SM00085"/>
    </source>
</evidence>
<dbReference type="WBParaSite" id="nRc.2.0.1.t26152-RA">
    <property type="protein sequence ID" value="nRc.2.0.1.t26152-RA"/>
    <property type="gene ID" value="nRc.2.0.1.g26152"/>
</dbReference>
<comment type="catalytic activity">
    <reaction evidence="7">
        <text>a 1,2-diacyl-sn-glycero-3-phosphocholine + H2O = a 1-acyl-sn-glycero-3-phosphocholine + a fatty acid + H(+)</text>
        <dbReference type="Rhea" id="RHEA:15801"/>
        <dbReference type="ChEBI" id="CHEBI:15377"/>
        <dbReference type="ChEBI" id="CHEBI:15378"/>
        <dbReference type="ChEBI" id="CHEBI:28868"/>
        <dbReference type="ChEBI" id="CHEBI:57643"/>
        <dbReference type="ChEBI" id="CHEBI:58168"/>
        <dbReference type="EC" id="3.1.1.4"/>
    </reaction>
</comment>
<proteinExistence type="inferred from homology"/>
<dbReference type="GO" id="GO:0016042">
    <property type="term" value="P:lipid catabolic process"/>
    <property type="evidence" value="ECO:0007669"/>
    <property type="project" value="InterPro"/>
</dbReference>
<dbReference type="AlphaFoldDB" id="A0A915JJ93"/>
<dbReference type="GO" id="GO:0006644">
    <property type="term" value="P:phospholipid metabolic process"/>
    <property type="evidence" value="ECO:0007669"/>
    <property type="project" value="InterPro"/>
</dbReference>
<dbReference type="GO" id="GO:0047498">
    <property type="term" value="F:calcium-dependent phospholipase A2 activity"/>
    <property type="evidence" value="ECO:0007669"/>
    <property type="project" value="TreeGrafter"/>
</dbReference>
<dbReference type="PRINTS" id="PR00389">
    <property type="entry name" value="PHPHLIPASEA2"/>
</dbReference>
<evidence type="ECO:0000256" key="4">
    <source>
        <dbReference type="PIRSR" id="PIRSR601211-2"/>
    </source>
</evidence>
<dbReference type="InterPro" id="IPR036444">
    <property type="entry name" value="PLipase_A2_dom_sf"/>
</dbReference>
<feature type="region of interest" description="Disordered" evidence="8">
    <location>
        <begin position="235"/>
        <end position="259"/>
    </location>
</feature>
<reference evidence="11" key="1">
    <citation type="submission" date="2022-11" db="UniProtKB">
        <authorList>
            <consortium name="WormBaseParasite"/>
        </authorList>
    </citation>
    <scope>IDENTIFICATION</scope>
</reference>
<evidence type="ECO:0000256" key="2">
    <source>
        <dbReference type="ARBA" id="ARBA00022525"/>
    </source>
</evidence>
<sequence>MKSCQSHQQCIEIACRYATYKRYIQECGPTEKQILNDILRKCNSGFQVCIEQYRQDIPETKQNGKDTLHAPAAIAPNNQPKSLFNSYAVEKTVVVEQQTPEAAPSRINGTLRPWFPEAETFSLVGFARAITCATESNPIRYNNYGCYCGWGGSGTPVDPIDNCCQIHDSCYGQCEKLGCWPKLSPYALTCFHSNHTPQRENLNLKMYAFAVICSFLVTSASSYAVEPAIPAELGPGSDHSQIASPNNGTLTPWFPEPEA</sequence>
<dbReference type="SMART" id="SM00085">
    <property type="entry name" value="PA2c"/>
    <property type="match status" value="1"/>
</dbReference>
<evidence type="ECO:0000256" key="3">
    <source>
        <dbReference type="ARBA" id="ARBA00023157"/>
    </source>
</evidence>
<dbReference type="GO" id="GO:0005576">
    <property type="term" value="C:extracellular region"/>
    <property type="evidence" value="ECO:0007669"/>
    <property type="project" value="UniProtKB-SubCell"/>
</dbReference>
<evidence type="ECO:0000256" key="7">
    <source>
        <dbReference type="RuleBase" id="RU361236"/>
    </source>
</evidence>
<feature type="compositionally biased region" description="Polar residues" evidence="8">
    <location>
        <begin position="238"/>
        <end position="250"/>
    </location>
</feature>
<name>A0A915JJ93_ROMCU</name>
<feature type="binding site" evidence="4">
    <location>
        <position position="147"/>
    </location>
    <ligand>
        <name>Ca(2+)</name>
        <dbReference type="ChEBI" id="CHEBI:29108"/>
    </ligand>
</feature>
<feature type="binding site" evidence="4">
    <location>
        <position position="149"/>
    </location>
    <ligand>
        <name>Ca(2+)</name>
        <dbReference type="ChEBI" id="CHEBI:29108"/>
    </ligand>
</feature>
<dbReference type="GO" id="GO:0005509">
    <property type="term" value="F:calcium ion binding"/>
    <property type="evidence" value="ECO:0007669"/>
    <property type="project" value="InterPro"/>
</dbReference>
<feature type="binding site" evidence="4">
    <location>
        <position position="168"/>
    </location>
    <ligand>
        <name>Ca(2+)</name>
        <dbReference type="ChEBI" id="CHEBI:29108"/>
    </ligand>
</feature>
<dbReference type="Gene3D" id="1.20.90.10">
    <property type="entry name" value="Phospholipase A2 domain"/>
    <property type="match status" value="1"/>
</dbReference>
<comment type="subcellular location">
    <subcellularLocation>
        <location evidence="1 7">Secreted</location>
    </subcellularLocation>
</comment>
<keyword evidence="4" id="KW-0479">Metal-binding</keyword>
<evidence type="ECO:0000256" key="8">
    <source>
        <dbReference type="SAM" id="MobiDB-lite"/>
    </source>
</evidence>
<dbReference type="GO" id="GO:0005543">
    <property type="term" value="F:phospholipid binding"/>
    <property type="evidence" value="ECO:0007669"/>
    <property type="project" value="TreeGrafter"/>
</dbReference>
<dbReference type="PROSITE" id="PS00118">
    <property type="entry name" value="PA2_HIS"/>
    <property type="match status" value="1"/>
</dbReference>
<dbReference type="Pfam" id="PF00068">
    <property type="entry name" value="Phospholip_A2_1"/>
    <property type="match status" value="1"/>
</dbReference>
<feature type="disulfide bond" evidence="5">
    <location>
        <begin position="148"/>
        <end position="164"/>
    </location>
</feature>
<evidence type="ECO:0000256" key="1">
    <source>
        <dbReference type="ARBA" id="ARBA00004613"/>
    </source>
</evidence>
<dbReference type="CDD" id="cd00125">
    <property type="entry name" value="PLA2c"/>
    <property type="match status" value="1"/>
</dbReference>
<dbReference type="InterPro" id="IPR033113">
    <property type="entry name" value="PLA2_histidine"/>
</dbReference>
<dbReference type="PANTHER" id="PTHR11716">
    <property type="entry name" value="PHOSPHOLIPASE A2 FAMILY MEMBER"/>
    <property type="match status" value="1"/>
</dbReference>
<keyword evidence="10" id="KW-1185">Reference proteome</keyword>
<keyword evidence="4 7" id="KW-0106">Calcium</keyword>
<protein>
    <recommendedName>
        <fullName evidence="7">Phospholipase A2</fullName>
        <ecNumber evidence="7">3.1.1.4</ecNumber>
    </recommendedName>
</protein>
<feature type="domain" description="Phospholipase A2-like central" evidence="9">
    <location>
        <begin position="122"/>
        <end position="240"/>
    </location>
</feature>
<dbReference type="Proteomes" id="UP000887565">
    <property type="component" value="Unplaced"/>
</dbReference>
<dbReference type="GO" id="GO:0050482">
    <property type="term" value="P:arachidonate secretion"/>
    <property type="evidence" value="ECO:0007669"/>
    <property type="project" value="InterPro"/>
</dbReference>
<keyword evidence="2 7" id="KW-0964">Secreted</keyword>
<keyword evidence="7" id="KW-0378">Hydrolase</keyword>
<keyword evidence="3 5" id="KW-1015">Disulfide bond</keyword>
<dbReference type="SUPFAM" id="SSF48619">
    <property type="entry name" value="Phospholipase A2, PLA2"/>
    <property type="match status" value="1"/>
</dbReference>
<organism evidence="10 11">
    <name type="scientific">Romanomermis culicivorax</name>
    <name type="common">Nematode worm</name>
    <dbReference type="NCBI Taxonomy" id="13658"/>
    <lineage>
        <taxon>Eukaryota</taxon>
        <taxon>Metazoa</taxon>
        <taxon>Ecdysozoa</taxon>
        <taxon>Nematoda</taxon>
        <taxon>Enoplea</taxon>
        <taxon>Dorylaimia</taxon>
        <taxon>Mermithida</taxon>
        <taxon>Mermithoidea</taxon>
        <taxon>Mermithidae</taxon>
        <taxon>Romanomermis</taxon>
    </lineage>
</organism>
<comment type="cofactor">
    <cofactor evidence="4">
        <name>Ca(2+)</name>
        <dbReference type="ChEBI" id="CHEBI:29108"/>
    </cofactor>
    <text evidence="4">Binds 1 Ca(2+) ion per subunit.</text>
</comment>
<evidence type="ECO:0000256" key="5">
    <source>
        <dbReference type="PIRSR" id="PIRSR601211-3"/>
    </source>
</evidence>
<evidence type="ECO:0000313" key="10">
    <source>
        <dbReference type="Proteomes" id="UP000887565"/>
    </source>
</evidence>
<evidence type="ECO:0000313" key="11">
    <source>
        <dbReference type="WBParaSite" id="nRc.2.0.1.t26152-RA"/>
    </source>
</evidence>
<dbReference type="EC" id="3.1.1.4" evidence="7"/>
<feature type="binding site" evidence="4">
    <location>
        <position position="151"/>
    </location>
    <ligand>
        <name>Ca(2+)</name>
        <dbReference type="ChEBI" id="CHEBI:29108"/>
    </ligand>
</feature>
<comment type="similarity">
    <text evidence="6">Belongs to the phospholipase A2 family.</text>
</comment>
<dbReference type="InterPro" id="IPR016090">
    <property type="entry name" value="PLA2-like_dom"/>
</dbReference>
<evidence type="ECO:0000256" key="6">
    <source>
        <dbReference type="RuleBase" id="RU003654"/>
    </source>
</evidence>
<accession>A0A915JJ93</accession>
<keyword evidence="7" id="KW-0443">Lipid metabolism</keyword>
<dbReference type="InterPro" id="IPR001211">
    <property type="entry name" value="PLA2"/>
</dbReference>